<evidence type="ECO:0000256" key="3">
    <source>
        <dbReference type="ARBA" id="ARBA00022448"/>
    </source>
</evidence>
<name>A0ABN8HJ49_9BACT</name>
<evidence type="ECO:0000259" key="10">
    <source>
        <dbReference type="Pfam" id="PF25944"/>
    </source>
</evidence>
<keyword evidence="3" id="KW-0813">Transport</keyword>
<keyword evidence="13" id="KW-1185">Reference proteome</keyword>
<dbReference type="PANTHER" id="PTHR30469">
    <property type="entry name" value="MULTIDRUG RESISTANCE PROTEIN MDTA"/>
    <property type="match status" value="1"/>
</dbReference>
<evidence type="ECO:0000259" key="8">
    <source>
        <dbReference type="Pfam" id="PF25876"/>
    </source>
</evidence>
<dbReference type="Pfam" id="PF25944">
    <property type="entry name" value="Beta-barrel_RND"/>
    <property type="match status" value="1"/>
</dbReference>
<dbReference type="Gene3D" id="2.40.30.170">
    <property type="match status" value="1"/>
</dbReference>
<evidence type="ECO:0000313" key="13">
    <source>
        <dbReference type="Proteomes" id="UP001295463"/>
    </source>
</evidence>
<dbReference type="Pfam" id="PF25967">
    <property type="entry name" value="RND-MFP_C"/>
    <property type="match status" value="1"/>
</dbReference>
<dbReference type="InterPro" id="IPR058627">
    <property type="entry name" value="MdtA-like_C"/>
</dbReference>
<dbReference type="Gene3D" id="1.10.287.470">
    <property type="entry name" value="Helix hairpin bin"/>
    <property type="match status" value="1"/>
</dbReference>
<dbReference type="Pfam" id="PF25917">
    <property type="entry name" value="BSH_RND"/>
    <property type="match status" value="1"/>
</dbReference>
<evidence type="ECO:0000259" key="9">
    <source>
        <dbReference type="Pfam" id="PF25917"/>
    </source>
</evidence>
<feature type="domain" description="Multidrug resistance protein MdtA-like beta-barrel" evidence="10">
    <location>
        <begin position="205"/>
        <end position="285"/>
    </location>
</feature>
<dbReference type="SUPFAM" id="SSF111369">
    <property type="entry name" value="HlyD-like secretion proteins"/>
    <property type="match status" value="1"/>
</dbReference>
<protein>
    <submittedName>
        <fullName evidence="12">Efflux transporter, RND family, MFP subunit</fullName>
    </submittedName>
</protein>
<evidence type="ECO:0000256" key="5">
    <source>
        <dbReference type="ARBA" id="ARBA00022519"/>
    </source>
</evidence>
<accession>A0ABN8HJ49</accession>
<evidence type="ECO:0000313" key="12">
    <source>
        <dbReference type="EMBL" id="CAH2031607.1"/>
    </source>
</evidence>
<dbReference type="NCBIfam" id="TIGR01730">
    <property type="entry name" value="RND_mfp"/>
    <property type="match status" value="1"/>
</dbReference>
<organism evidence="12 13">
    <name type="scientific">Trichlorobacter ammonificans</name>
    <dbReference type="NCBI Taxonomy" id="2916410"/>
    <lineage>
        <taxon>Bacteria</taxon>
        <taxon>Pseudomonadati</taxon>
        <taxon>Thermodesulfobacteriota</taxon>
        <taxon>Desulfuromonadia</taxon>
        <taxon>Geobacterales</taxon>
        <taxon>Geobacteraceae</taxon>
        <taxon>Trichlorobacter</taxon>
    </lineage>
</organism>
<dbReference type="Gene3D" id="2.40.420.20">
    <property type="match status" value="1"/>
</dbReference>
<dbReference type="PANTHER" id="PTHR30469:SF36">
    <property type="entry name" value="BLL3903 PROTEIN"/>
    <property type="match status" value="1"/>
</dbReference>
<evidence type="ECO:0000256" key="1">
    <source>
        <dbReference type="ARBA" id="ARBA00004236"/>
    </source>
</evidence>
<gene>
    <name evidence="12" type="ORF">GEAMG1_1775</name>
</gene>
<reference evidence="12 13" key="1">
    <citation type="submission" date="2022-03" db="EMBL/GenBank/DDBJ databases">
        <authorList>
            <person name="Koch H."/>
        </authorList>
    </citation>
    <scope>NUCLEOTIDE SEQUENCE [LARGE SCALE GENOMIC DNA]</scope>
    <source>
        <strain evidence="12 13">G1</strain>
    </source>
</reference>
<dbReference type="InterPro" id="IPR058626">
    <property type="entry name" value="MdtA-like_b-barrel"/>
</dbReference>
<comment type="similarity">
    <text evidence="2">Belongs to the membrane fusion protein (MFP) (TC 8.A.1) family.</text>
</comment>
<feature type="signal peptide" evidence="7">
    <location>
        <begin position="1"/>
        <end position="20"/>
    </location>
</feature>
<dbReference type="Gene3D" id="2.40.50.100">
    <property type="match status" value="1"/>
</dbReference>
<keyword evidence="5" id="KW-0997">Cell inner membrane</keyword>
<evidence type="ECO:0000256" key="7">
    <source>
        <dbReference type="SAM" id="SignalP"/>
    </source>
</evidence>
<feature type="domain" description="Multidrug resistance protein MdtA-like alpha-helical hairpin" evidence="8">
    <location>
        <begin position="100"/>
        <end position="168"/>
    </location>
</feature>
<proteinExistence type="inferred from homology"/>
<dbReference type="PROSITE" id="PS51257">
    <property type="entry name" value="PROKAR_LIPOPROTEIN"/>
    <property type="match status" value="1"/>
</dbReference>
<dbReference type="Proteomes" id="UP001295463">
    <property type="component" value="Chromosome"/>
</dbReference>
<evidence type="ECO:0000256" key="2">
    <source>
        <dbReference type="ARBA" id="ARBA00009477"/>
    </source>
</evidence>
<feature type="domain" description="Multidrug resistance protein MdtA-like C-terminal permuted SH3" evidence="11">
    <location>
        <begin position="290"/>
        <end position="347"/>
    </location>
</feature>
<dbReference type="InterPro" id="IPR058624">
    <property type="entry name" value="MdtA-like_HH"/>
</dbReference>
<feature type="chain" id="PRO_5045745447" evidence="7">
    <location>
        <begin position="21"/>
        <end position="373"/>
    </location>
</feature>
<dbReference type="InterPro" id="IPR058625">
    <property type="entry name" value="MdtA-like_BSH"/>
</dbReference>
<keyword evidence="4" id="KW-1003">Cell membrane</keyword>
<evidence type="ECO:0000259" key="11">
    <source>
        <dbReference type="Pfam" id="PF25967"/>
    </source>
</evidence>
<keyword evidence="7" id="KW-0732">Signal</keyword>
<evidence type="ECO:0000256" key="6">
    <source>
        <dbReference type="ARBA" id="ARBA00023136"/>
    </source>
</evidence>
<sequence length="373" mass="40112">MRSLLRCLFMVAVLCLGAGCAEKKRKQAARPPAPVAVAIAATANIPRTVQAVGTVEASETVTIRPQLSGELAAVYVAEGQEVSRGQRLFQVDPRPWQAALKKAEASFTRNRVIMENARRDYERYARLVKDGIVTQEQADSYRTRAESAAADMEADRAVVEHARLQVAYCTITAPISGRLGNLAVHRGNVVKENETALVTINTITPVNVVFSLPERDLAELQARIGRGRVAVETEAQGGVKEQGVVSFLDNTVDQATGAIRLKGRFANPRRTLWPGQFVQVVLTLDERTGAVTVPSPAVQTGQQGSFVFTVAQDMTAEVRPVVVGPAHRGLTVIEKGVAVGERVVVDGQLRVMPGARVEIVAPDGKKSEPAGKP</sequence>
<feature type="domain" description="Multidrug resistance protein MdtA-like barrel-sandwich hybrid" evidence="9">
    <location>
        <begin position="59"/>
        <end position="197"/>
    </location>
</feature>
<dbReference type="InterPro" id="IPR006143">
    <property type="entry name" value="RND_pump_MFP"/>
</dbReference>
<comment type="subcellular location">
    <subcellularLocation>
        <location evidence="1">Cell membrane</location>
    </subcellularLocation>
</comment>
<keyword evidence="6" id="KW-0472">Membrane</keyword>
<dbReference type="EMBL" id="OW150024">
    <property type="protein sequence ID" value="CAH2031607.1"/>
    <property type="molecule type" value="Genomic_DNA"/>
</dbReference>
<dbReference type="Pfam" id="PF25876">
    <property type="entry name" value="HH_MFP_RND"/>
    <property type="match status" value="1"/>
</dbReference>
<evidence type="ECO:0000256" key="4">
    <source>
        <dbReference type="ARBA" id="ARBA00022475"/>
    </source>
</evidence>